<proteinExistence type="predicted"/>
<protein>
    <submittedName>
        <fullName evidence="1">Uncharacterized protein</fullName>
    </submittedName>
</protein>
<gene>
    <name evidence="1" type="ORF">FEV09_00030</name>
</gene>
<name>A0A9X4M5J5_9CYAN</name>
<comment type="caution">
    <text evidence="1">The sequence shown here is derived from an EMBL/GenBank/DDBJ whole genome shotgun (WGS) entry which is preliminary data.</text>
</comment>
<dbReference type="EMBL" id="VBTY01000001">
    <property type="protein sequence ID" value="MDG3492940.1"/>
    <property type="molecule type" value="Genomic_DNA"/>
</dbReference>
<organism evidence="1 2">
    <name type="scientific">Pseudanabaena catenata USMAC16</name>
    <dbReference type="NCBI Taxonomy" id="1855837"/>
    <lineage>
        <taxon>Bacteria</taxon>
        <taxon>Bacillati</taxon>
        <taxon>Cyanobacteriota</taxon>
        <taxon>Cyanophyceae</taxon>
        <taxon>Pseudanabaenales</taxon>
        <taxon>Pseudanabaenaceae</taxon>
        <taxon>Pseudanabaena</taxon>
    </lineage>
</organism>
<keyword evidence="2" id="KW-1185">Reference proteome</keyword>
<dbReference type="Proteomes" id="UP001152872">
    <property type="component" value="Unassembled WGS sequence"/>
</dbReference>
<reference evidence="1" key="1">
    <citation type="submission" date="2019-05" db="EMBL/GenBank/DDBJ databases">
        <title>Whole genome sequencing of Pseudanabaena catenata USMAC16.</title>
        <authorList>
            <person name="Khan Z."/>
            <person name="Omar W.M."/>
            <person name="Convey P."/>
            <person name="Merican F."/>
            <person name="Najimudin N."/>
        </authorList>
    </citation>
    <scope>NUCLEOTIDE SEQUENCE</scope>
    <source>
        <strain evidence="1">USMAC16</strain>
    </source>
</reference>
<dbReference type="AlphaFoldDB" id="A0A9X4M5J5"/>
<evidence type="ECO:0000313" key="2">
    <source>
        <dbReference type="Proteomes" id="UP001152872"/>
    </source>
</evidence>
<dbReference type="RefSeq" id="WP_009624960.1">
    <property type="nucleotide sequence ID" value="NZ_VBTY01000001.1"/>
</dbReference>
<evidence type="ECO:0000313" key="1">
    <source>
        <dbReference type="EMBL" id="MDG3492940.1"/>
    </source>
</evidence>
<accession>A0A9X4M5J5</accession>
<sequence>MLNRNSKLILCAMGLMLGFGSIVGYFLAKWDLQSNAIVSSNNAIAATALDSKPKQINLKPAPIPPRSELELKYRICTNTQVTSKALSRFDDKQLNDLVFKVCTENS</sequence>